<dbReference type="Gene3D" id="2.40.30.170">
    <property type="match status" value="1"/>
</dbReference>
<dbReference type="InterPro" id="IPR058624">
    <property type="entry name" value="MdtA-like_HH"/>
</dbReference>
<evidence type="ECO:0000259" key="4">
    <source>
        <dbReference type="Pfam" id="PF25876"/>
    </source>
</evidence>
<feature type="domain" description="Multidrug resistance protein MdtA-like C-terminal permuted SH3" evidence="7">
    <location>
        <begin position="242"/>
        <end position="302"/>
    </location>
</feature>
<dbReference type="Pfam" id="PF25944">
    <property type="entry name" value="Beta-barrel_RND"/>
    <property type="match status" value="1"/>
</dbReference>
<reference evidence="9" key="1">
    <citation type="journal article" date="2019" name="Int. J. Syst. Evol. Microbiol.">
        <title>The Global Catalogue of Microorganisms (GCM) 10K type strain sequencing project: providing services to taxonomists for standard genome sequencing and annotation.</title>
        <authorList>
            <consortium name="The Broad Institute Genomics Platform"/>
            <consortium name="The Broad Institute Genome Sequencing Center for Infectious Disease"/>
            <person name="Wu L."/>
            <person name="Ma J."/>
        </authorList>
    </citation>
    <scope>NUCLEOTIDE SEQUENCE [LARGE SCALE GENOMIC DNA]</scope>
    <source>
        <strain evidence="9">CGMCC 1.6375</strain>
    </source>
</reference>
<dbReference type="Proteomes" id="UP000632339">
    <property type="component" value="Unassembled WGS sequence"/>
</dbReference>
<dbReference type="Gene3D" id="2.40.420.20">
    <property type="match status" value="1"/>
</dbReference>
<dbReference type="NCBIfam" id="TIGR01730">
    <property type="entry name" value="RND_mfp"/>
    <property type="match status" value="1"/>
</dbReference>
<evidence type="ECO:0000313" key="8">
    <source>
        <dbReference type="EMBL" id="GGN13731.1"/>
    </source>
</evidence>
<dbReference type="InterPro" id="IPR058625">
    <property type="entry name" value="MdtA-like_BSH"/>
</dbReference>
<dbReference type="Gene3D" id="2.40.50.100">
    <property type="match status" value="1"/>
</dbReference>
<dbReference type="Gene3D" id="1.10.287.470">
    <property type="entry name" value="Helix hairpin bin"/>
    <property type="match status" value="1"/>
</dbReference>
<dbReference type="InterPro" id="IPR058626">
    <property type="entry name" value="MdtA-like_b-barrel"/>
</dbReference>
<gene>
    <name evidence="8" type="ORF">GCM10010967_57390</name>
</gene>
<dbReference type="EMBL" id="BMLI01000004">
    <property type="protein sequence ID" value="GGN13731.1"/>
    <property type="molecule type" value="Genomic_DNA"/>
</dbReference>
<feature type="domain" description="Multidrug resistance protein MdtA-like alpha-helical hairpin" evidence="4">
    <location>
        <begin position="43"/>
        <end position="112"/>
    </location>
</feature>
<comment type="caution">
    <text evidence="8">The sequence shown here is derived from an EMBL/GenBank/DDBJ whole genome shotgun (WGS) entry which is preliminary data.</text>
</comment>
<feature type="domain" description="Multidrug resistance protein MdtA-like barrel-sandwich hybrid" evidence="5">
    <location>
        <begin position="3"/>
        <end position="140"/>
    </location>
</feature>
<evidence type="ECO:0000256" key="1">
    <source>
        <dbReference type="ARBA" id="ARBA00004196"/>
    </source>
</evidence>
<protein>
    <submittedName>
        <fullName evidence="8">RND transporter</fullName>
    </submittedName>
</protein>
<proteinExistence type="inferred from homology"/>
<dbReference type="PANTHER" id="PTHR30158">
    <property type="entry name" value="ACRA/E-RELATED COMPONENT OF DRUG EFFLUX TRANSPORTER"/>
    <property type="match status" value="1"/>
</dbReference>
<keyword evidence="3" id="KW-0175">Coiled coil</keyword>
<keyword evidence="9" id="KW-1185">Reference proteome</keyword>
<name>A0ABQ2IMA2_9BACT</name>
<evidence type="ECO:0000313" key="9">
    <source>
        <dbReference type="Proteomes" id="UP000632339"/>
    </source>
</evidence>
<dbReference type="Pfam" id="PF25917">
    <property type="entry name" value="BSH_RND"/>
    <property type="match status" value="1"/>
</dbReference>
<feature type="coiled-coil region" evidence="3">
    <location>
        <begin position="43"/>
        <end position="101"/>
    </location>
</feature>
<evidence type="ECO:0000256" key="3">
    <source>
        <dbReference type="SAM" id="Coils"/>
    </source>
</evidence>
<comment type="subcellular location">
    <subcellularLocation>
        <location evidence="1">Cell envelope</location>
    </subcellularLocation>
</comment>
<organism evidence="8 9">
    <name type="scientific">Dyadobacter beijingensis</name>
    <dbReference type="NCBI Taxonomy" id="365489"/>
    <lineage>
        <taxon>Bacteria</taxon>
        <taxon>Pseudomonadati</taxon>
        <taxon>Bacteroidota</taxon>
        <taxon>Cytophagia</taxon>
        <taxon>Cytophagales</taxon>
        <taxon>Spirosomataceae</taxon>
        <taxon>Dyadobacter</taxon>
    </lineage>
</organism>
<dbReference type="Pfam" id="PF25876">
    <property type="entry name" value="HH_MFP_RND"/>
    <property type="match status" value="1"/>
</dbReference>
<evidence type="ECO:0000259" key="6">
    <source>
        <dbReference type="Pfam" id="PF25944"/>
    </source>
</evidence>
<dbReference type="Pfam" id="PF25967">
    <property type="entry name" value="RND-MFP_C"/>
    <property type="match status" value="1"/>
</dbReference>
<evidence type="ECO:0000256" key="2">
    <source>
        <dbReference type="ARBA" id="ARBA00009477"/>
    </source>
</evidence>
<feature type="domain" description="Multidrug resistance protein MdtA-like beta-barrel" evidence="6">
    <location>
        <begin position="150"/>
        <end position="236"/>
    </location>
</feature>
<dbReference type="InterPro" id="IPR058627">
    <property type="entry name" value="MdtA-like_C"/>
</dbReference>
<dbReference type="PANTHER" id="PTHR30158:SF23">
    <property type="entry name" value="MULTIDRUG RESISTANCE PROTEIN MEXA"/>
    <property type="match status" value="1"/>
</dbReference>
<sequence>MDEVEIRPQISGTLAQVHVDEGAYVTAGTPLFKIDERPFKAALNNALAKLRAAESAAFNAELEVQKLTPLVQNKVISDYQLKAARAAAGVAKANIDEAKANISTAQINLGFTLIKAPVSGYIGRLEKKKGSLVGPADASALTDLSDVHNVHVYFSLSEDDFVNFKAQYPGETLTEKIRQLPPVSLLLSDNSTYPVKGYVDIIDGQFDKSTGAITFRANFPNPRGLLRSGNTGKIQLSLLHKDALLVPQSATLEIQDKIFVYQLADSNKIKKQAIVISGRSGHYYVVKEGIKVGDHIVVDEINNLQEGQVIDPQTTKKLTATNN</sequence>
<evidence type="ECO:0000259" key="7">
    <source>
        <dbReference type="Pfam" id="PF25967"/>
    </source>
</evidence>
<accession>A0ABQ2IMA2</accession>
<comment type="similarity">
    <text evidence="2">Belongs to the membrane fusion protein (MFP) (TC 8.A.1) family.</text>
</comment>
<dbReference type="InterPro" id="IPR006143">
    <property type="entry name" value="RND_pump_MFP"/>
</dbReference>
<dbReference type="SUPFAM" id="SSF111369">
    <property type="entry name" value="HlyD-like secretion proteins"/>
    <property type="match status" value="1"/>
</dbReference>
<evidence type="ECO:0000259" key="5">
    <source>
        <dbReference type="Pfam" id="PF25917"/>
    </source>
</evidence>